<protein>
    <submittedName>
        <fullName evidence="2">Uncharacterized protein</fullName>
    </submittedName>
</protein>
<reference evidence="2" key="1">
    <citation type="submission" date="2021-03" db="EMBL/GenBank/DDBJ databases">
        <title>Draft genome sequence of rust myrtle Austropuccinia psidii MF-1, a brazilian biotype.</title>
        <authorList>
            <person name="Quecine M.C."/>
            <person name="Pachon D.M.R."/>
            <person name="Bonatelli M.L."/>
            <person name="Correr F.H."/>
            <person name="Franceschini L.M."/>
            <person name="Leite T.F."/>
            <person name="Margarido G.R.A."/>
            <person name="Almeida C.A."/>
            <person name="Ferrarezi J.A."/>
            <person name="Labate C.A."/>
        </authorList>
    </citation>
    <scope>NUCLEOTIDE SEQUENCE</scope>
    <source>
        <strain evidence="2">MF-1</strain>
    </source>
</reference>
<keyword evidence="3" id="KW-1185">Reference proteome</keyword>
<evidence type="ECO:0000256" key="1">
    <source>
        <dbReference type="SAM" id="MobiDB-lite"/>
    </source>
</evidence>
<dbReference type="Proteomes" id="UP000765509">
    <property type="component" value="Unassembled WGS sequence"/>
</dbReference>
<feature type="region of interest" description="Disordered" evidence="1">
    <location>
        <begin position="99"/>
        <end position="148"/>
    </location>
</feature>
<gene>
    <name evidence="2" type="ORF">O181_123062</name>
</gene>
<sequence length="148" mass="16242">MKWLLPEVEVTTPSNQMDLHQDIQVINQKRQEFLSRGEAQMEDARTPTSLKRLASTFENLLESPEADKTAITVVKDESFPTGNSGDITVSAQELVYGGKEAGVGTSPKPLDRSHELLSSSKEALGPRKNTGSSEELETPCLAKENSKR</sequence>
<organism evidence="2 3">
    <name type="scientific">Austropuccinia psidii MF-1</name>
    <dbReference type="NCBI Taxonomy" id="1389203"/>
    <lineage>
        <taxon>Eukaryota</taxon>
        <taxon>Fungi</taxon>
        <taxon>Dikarya</taxon>
        <taxon>Basidiomycota</taxon>
        <taxon>Pucciniomycotina</taxon>
        <taxon>Pucciniomycetes</taxon>
        <taxon>Pucciniales</taxon>
        <taxon>Sphaerophragmiaceae</taxon>
        <taxon>Austropuccinia</taxon>
    </lineage>
</organism>
<proteinExistence type="predicted"/>
<evidence type="ECO:0000313" key="2">
    <source>
        <dbReference type="EMBL" id="MBW0583347.1"/>
    </source>
</evidence>
<comment type="caution">
    <text evidence="2">The sequence shown here is derived from an EMBL/GenBank/DDBJ whole genome shotgun (WGS) entry which is preliminary data.</text>
</comment>
<accession>A0A9Q3KM05</accession>
<evidence type="ECO:0000313" key="3">
    <source>
        <dbReference type="Proteomes" id="UP000765509"/>
    </source>
</evidence>
<name>A0A9Q3KM05_9BASI</name>
<dbReference type="AlphaFoldDB" id="A0A9Q3KM05"/>
<dbReference type="EMBL" id="AVOT02114921">
    <property type="protein sequence ID" value="MBW0583347.1"/>
    <property type="molecule type" value="Genomic_DNA"/>
</dbReference>